<keyword evidence="2" id="KW-1185">Reference proteome</keyword>
<comment type="caution">
    <text evidence="1">The sequence shown here is derived from an EMBL/GenBank/DDBJ whole genome shotgun (WGS) entry which is preliminary data.</text>
</comment>
<dbReference type="GO" id="GO:0003887">
    <property type="term" value="F:DNA-directed DNA polymerase activity"/>
    <property type="evidence" value="ECO:0007669"/>
    <property type="project" value="UniProtKB-EC"/>
</dbReference>
<evidence type="ECO:0000313" key="2">
    <source>
        <dbReference type="Proteomes" id="UP000248863"/>
    </source>
</evidence>
<name>A0A327K6J0_9BRAD</name>
<evidence type="ECO:0000313" key="1">
    <source>
        <dbReference type="EMBL" id="RAI33566.1"/>
    </source>
</evidence>
<sequence length="63" mass="6935">VDTVRDWLSAQLRRGAPAPARLAPYAEAWSRLDAAARDVLTLNLDRRALVFAVFGWLAEAARG</sequence>
<dbReference type="AlphaFoldDB" id="A0A327K6J0"/>
<reference evidence="1 2" key="1">
    <citation type="submission" date="2017-07" db="EMBL/GenBank/DDBJ databases">
        <title>Draft Genome Sequences of Select Purple Nonsulfur Bacteria.</title>
        <authorList>
            <person name="Lasarre B."/>
            <person name="Mckinlay J.B."/>
        </authorList>
    </citation>
    <scope>NUCLEOTIDE SEQUENCE [LARGE SCALE GENOMIC DNA]</scope>
    <source>
        <strain evidence="1 2">DSM 11907</strain>
    </source>
</reference>
<organism evidence="1 2">
    <name type="scientific">Rhodoplanes elegans</name>
    <dbReference type="NCBI Taxonomy" id="29408"/>
    <lineage>
        <taxon>Bacteria</taxon>
        <taxon>Pseudomonadati</taxon>
        <taxon>Pseudomonadota</taxon>
        <taxon>Alphaproteobacteria</taxon>
        <taxon>Hyphomicrobiales</taxon>
        <taxon>Nitrobacteraceae</taxon>
        <taxon>Rhodoplanes</taxon>
    </lineage>
</organism>
<dbReference type="Proteomes" id="UP000248863">
    <property type="component" value="Unassembled WGS sequence"/>
</dbReference>
<feature type="non-terminal residue" evidence="1">
    <location>
        <position position="1"/>
    </location>
</feature>
<keyword evidence="1" id="KW-0808">Transferase</keyword>
<accession>A0A327K6J0</accession>
<protein>
    <submittedName>
        <fullName evidence="1">DNA polymerase III subunit delta</fullName>
        <ecNumber evidence="1">2.7.7.7</ecNumber>
    </submittedName>
</protein>
<dbReference type="EC" id="2.7.7.7" evidence="1"/>
<keyword evidence="1" id="KW-0548">Nucleotidyltransferase</keyword>
<gene>
    <name evidence="1" type="ORF">CH338_22305</name>
</gene>
<proteinExistence type="predicted"/>
<dbReference type="EMBL" id="NPEU01000352">
    <property type="protein sequence ID" value="RAI33566.1"/>
    <property type="molecule type" value="Genomic_DNA"/>
</dbReference>